<name>A0A0E9X7F7_ANGAN</name>
<dbReference type="AlphaFoldDB" id="A0A0E9X7F7"/>
<proteinExistence type="predicted"/>
<accession>A0A0E9X7F7</accession>
<reference evidence="1" key="2">
    <citation type="journal article" date="2015" name="Fish Shellfish Immunol.">
        <title>Early steps in the European eel (Anguilla anguilla)-Vibrio vulnificus interaction in the gills: Role of the RtxA13 toxin.</title>
        <authorList>
            <person name="Callol A."/>
            <person name="Pajuelo D."/>
            <person name="Ebbesson L."/>
            <person name="Teles M."/>
            <person name="MacKenzie S."/>
            <person name="Amaro C."/>
        </authorList>
    </citation>
    <scope>NUCLEOTIDE SEQUENCE</scope>
</reference>
<evidence type="ECO:0000313" key="1">
    <source>
        <dbReference type="EMBL" id="JAH97638.1"/>
    </source>
</evidence>
<sequence length="70" mass="8235">MYYATLLLKCLVKIYIYTLLHQQTLMQQHKAVDEITAISTHWASCYRSPPNVFPIRKQCLAFFSQSVRLL</sequence>
<organism evidence="1">
    <name type="scientific">Anguilla anguilla</name>
    <name type="common">European freshwater eel</name>
    <name type="synonym">Muraena anguilla</name>
    <dbReference type="NCBI Taxonomy" id="7936"/>
    <lineage>
        <taxon>Eukaryota</taxon>
        <taxon>Metazoa</taxon>
        <taxon>Chordata</taxon>
        <taxon>Craniata</taxon>
        <taxon>Vertebrata</taxon>
        <taxon>Euteleostomi</taxon>
        <taxon>Actinopterygii</taxon>
        <taxon>Neopterygii</taxon>
        <taxon>Teleostei</taxon>
        <taxon>Anguilliformes</taxon>
        <taxon>Anguillidae</taxon>
        <taxon>Anguilla</taxon>
    </lineage>
</organism>
<dbReference type="EMBL" id="GBXM01010939">
    <property type="protein sequence ID" value="JAH97638.1"/>
    <property type="molecule type" value="Transcribed_RNA"/>
</dbReference>
<reference evidence="1" key="1">
    <citation type="submission" date="2014-11" db="EMBL/GenBank/DDBJ databases">
        <authorList>
            <person name="Amaro Gonzalez C."/>
        </authorList>
    </citation>
    <scope>NUCLEOTIDE SEQUENCE</scope>
</reference>
<protein>
    <submittedName>
        <fullName evidence="1">Uncharacterized protein</fullName>
    </submittedName>
</protein>